<accession>A0A1I8MX14</accession>
<feature type="domain" description="Rhodanese" evidence="2">
    <location>
        <begin position="44"/>
        <end position="142"/>
    </location>
</feature>
<dbReference type="OrthoDB" id="566238at2759"/>
<evidence type="ECO:0000313" key="3">
    <source>
        <dbReference type="EnsemblMetazoa" id="MDOA009299-PA"/>
    </source>
</evidence>
<dbReference type="Gene3D" id="3.40.250.10">
    <property type="entry name" value="Rhodanese-like domain"/>
    <property type="match status" value="1"/>
</dbReference>
<proteinExistence type="predicted"/>
<dbReference type="EnsemblMetazoa" id="MDOA009299-RA">
    <property type="protein sequence ID" value="MDOA009299-PA"/>
    <property type="gene ID" value="MDOA009299"/>
</dbReference>
<dbReference type="VEuPathDB" id="VectorBase:MDOA009299"/>
<dbReference type="InterPro" id="IPR036873">
    <property type="entry name" value="Rhodanese-like_dom_sf"/>
</dbReference>
<keyword evidence="4" id="KW-1185">Reference proteome</keyword>
<dbReference type="PANTHER" id="PTHR44086:SF10">
    <property type="entry name" value="THIOSULFATE SULFURTRANSFERASE_RHODANESE-LIKE DOMAIN-CONTAINING PROTEIN 3"/>
    <property type="match status" value="1"/>
</dbReference>
<dbReference type="GeneID" id="101898852"/>
<dbReference type="SMART" id="SM00450">
    <property type="entry name" value="RHOD"/>
    <property type="match status" value="1"/>
</dbReference>
<evidence type="ECO:0000256" key="1">
    <source>
        <dbReference type="SAM" id="SignalP"/>
    </source>
</evidence>
<dbReference type="eggNOG" id="KOG1530">
    <property type="taxonomic scope" value="Eukaryota"/>
</dbReference>
<keyword evidence="5" id="KW-0346">Stress response</keyword>
<dbReference type="RefSeq" id="XP_005190101.1">
    <property type="nucleotide sequence ID" value="XM_005190044.3"/>
</dbReference>
<dbReference type="VEuPathDB" id="VectorBase:MDOMA2_010095"/>
<feature type="signal peptide" evidence="1">
    <location>
        <begin position="1"/>
        <end position="24"/>
    </location>
</feature>
<evidence type="ECO:0000313" key="4">
    <source>
        <dbReference type="Proteomes" id="UP001652621"/>
    </source>
</evidence>
<gene>
    <name evidence="3" type="primary">101898852</name>
    <name evidence="5" type="synonym">LOC101898852</name>
</gene>
<dbReference type="KEGG" id="mde:101898852"/>
<keyword evidence="1" id="KW-0732">Signal</keyword>
<dbReference type="Pfam" id="PF00581">
    <property type="entry name" value="Rhodanese"/>
    <property type="match status" value="1"/>
</dbReference>
<evidence type="ECO:0000313" key="5">
    <source>
        <dbReference type="RefSeq" id="XP_005190101.1"/>
    </source>
</evidence>
<organism evidence="3">
    <name type="scientific">Musca domestica</name>
    <name type="common">House fly</name>
    <dbReference type="NCBI Taxonomy" id="7370"/>
    <lineage>
        <taxon>Eukaryota</taxon>
        <taxon>Metazoa</taxon>
        <taxon>Ecdysozoa</taxon>
        <taxon>Arthropoda</taxon>
        <taxon>Hexapoda</taxon>
        <taxon>Insecta</taxon>
        <taxon>Pterygota</taxon>
        <taxon>Neoptera</taxon>
        <taxon>Endopterygota</taxon>
        <taxon>Diptera</taxon>
        <taxon>Brachycera</taxon>
        <taxon>Muscomorpha</taxon>
        <taxon>Muscoidea</taxon>
        <taxon>Muscidae</taxon>
        <taxon>Musca</taxon>
    </lineage>
</organism>
<feature type="chain" id="PRO_5044560947" evidence="1">
    <location>
        <begin position="25"/>
        <end position="143"/>
    </location>
</feature>
<protein>
    <submittedName>
        <fullName evidence="5">Heat shock protein 67B2</fullName>
    </submittedName>
</protein>
<dbReference type="STRING" id="7370.A0A1I8MX14"/>
<dbReference type="SUPFAM" id="SSF52821">
    <property type="entry name" value="Rhodanese/Cell cycle control phosphatase"/>
    <property type="match status" value="1"/>
</dbReference>
<reference evidence="3" key="1">
    <citation type="submission" date="2020-05" db="UniProtKB">
        <authorList>
            <consortium name="EnsemblMetazoa"/>
        </authorList>
    </citation>
    <scope>IDENTIFICATION</scope>
    <source>
        <strain evidence="3">Aabys</strain>
    </source>
</reference>
<dbReference type="Proteomes" id="UP001652621">
    <property type="component" value="Unplaced"/>
</dbReference>
<sequence>MFQVKNSIVLGILLCSGLLHSSSADDGSPVKDFATYEEVKDLPNHPEKYLIEVRSRDMVENDGAIPTSINIPFTELEAALMMEDNEFKQIYGREKPPKDAVVIFTCLGGQYAQMGADLARSKGWAKAKPYLGSWMEWSKREGL</sequence>
<dbReference type="PANTHER" id="PTHR44086">
    <property type="entry name" value="THIOSULFATE SULFURTRANSFERASE RDL2, MITOCHONDRIAL-RELATED"/>
    <property type="match status" value="1"/>
</dbReference>
<name>A0A1I8MX14_MUSDO</name>
<reference evidence="5" key="2">
    <citation type="submission" date="2025-04" db="UniProtKB">
        <authorList>
            <consortium name="RefSeq"/>
        </authorList>
    </citation>
    <scope>IDENTIFICATION</scope>
    <source>
        <strain evidence="5">Aabys</strain>
    </source>
</reference>
<dbReference type="AlphaFoldDB" id="A0A1I8MX14"/>
<dbReference type="InterPro" id="IPR001763">
    <property type="entry name" value="Rhodanese-like_dom"/>
</dbReference>
<dbReference type="PROSITE" id="PS50206">
    <property type="entry name" value="RHODANESE_3"/>
    <property type="match status" value="1"/>
</dbReference>
<evidence type="ECO:0000259" key="2">
    <source>
        <dbReference type="PROSITE" id="PS50206"/>
    </source>
</evidence>